<keyword evidence="4" id="KW-1185">Reference proteome</keyword>
<comment type="caution">
    <text evidence="3">The sequence shown here is derived from an EMBL/GenBank/DDBJ whole genome shotgun (WGS) entry which is preliminary data.</text>
</comment>
<feature type="compositionally biased region" description="Polar residues" evidence="1">
    <location>
        <begin position="337"/>
        <end position="349"/>
    </location>
</feature>
<sequence>MEAPLDPVVQPERPDEYGLDVVVVHGLHTLGLPRLPATWPQRLLELCPANTRIIGHDADLRIEDKFKWGDMQIKATDLTNALRSWVEDELKHGHDSRVFVFVGIGMAGYIVKHTLFRFSQETRFRYCLERVRGLVFCGTPNFTNSEDRSALILSGILRYDTGTTGKWPSSVMKSDLSALVHSAWRFDELKLGCHIMTCFEQVPVKTRKYGVSRQTTMVDQTLAAIPAKQSRLRAIDTKLSSLLETTDCVIHCQMSDFFDEVYTTSRGSAGNNNKPDAAARKGPSALSPSPSDPFAMIGGEPLEPSLPIRGQVPTMPYKKPPSLIHSPTFRSIPSAGSPDSSAKLSTRQNVSSPSGVRSSISPLSLASESSYVLLPGTNEGKKLRAIRTPVEWVQAGSRRQQNPAFCGRSDVVAKMNQALLDTESKSIMRPNVFVLCGPAGVGKTQTTLHFFHTMKSEFDIRFWIQADSTDGLFTAYREISVRLGLETRDDSKDAVLTRELVKGWFTEPYEYFKDNTGRLLKWLLVIDNADNPDDVLDFWPYDGQGSIIITSRNRGSMTQNYFSESGLTLAAAWALEDMSPGAGQLLSVISLFTPASIPQEILTTTPERADLVSYPSNAEEFFSEIEKIESCSIITQQAGLHSDDPEEISIHPLIQEVVRGQLLNSKESIVSTFKAAVGLMTGVWPFETLPFYGFHDFDKIQRRDCCERLLPQVTQLVQFYQNLDGTVRNACTTENLLNLMSEIG</sequence>
<dbReference type="Pfam" id="PF25000">
    <property type="entry name" value="DUF7779"/>
    <property type="match status" value="1"/>
</dbReference>
<dbReference type="SUPFAM" id="SSF52540">
    <property type="entry name" value="P-loop containing nucleoside triphosphate hydrolases"/>
    <property type="match status" value="1"/>
</dbReference>
<dbReference type="EMBL" id="JAQQWL010000013">
    <property type="protein sequence ID" value="KAK8043214.1"/>
    <property type="molecule type" value="Genomic_DNA"/>
</dbReference>
<feature type="domain" description="DUF7779" evidence="2">
    <location>
        <begin position="573"/>
        <end position="663"/>
    </location>
</feature>
<evidence type="ECO:0000259" key="2">
    <source>
        <dbReference type="Pfam" id="PF25000"/>
    </source>
</evidence>
<name>A0ABR1T9D1_9PEZI</name>
<gene>
    <name evidence="3" type="ORF">PG994_013697</name>
</gene>
<accession>A0ABR1T9D1</accession>
<dbReference type="Proteomes" id="UP001480595">
    <property type="component" value="Unassembled WGS sequence"/>
</dbReference>
<organism evidence="3 4">
    <name type="scientific">Apiospora phragmitis</name>
    <dbReference type="NCBI Taxonomy" id="2905665"/>
    <lineage>
        <taxon>Eukaryota</taxon>
        <taxon>Fungi</taxon>
        <taxon>Dikarya</taxon>
        <taxon>Ascomycota</taxon>
        <taxon>Pezizomycotina</taxon>
        <taxon>Sordariomycetes</taxon>
        <taxon>Xylariomycetidae</taxon>
        <taxon>Amphisphaeriales</taxon>
        <taxon>Apiosporaceae</taxon>
        <taxon>Apiospora</taxon>
    </lineage>
</organism>
<feature type="compositionally biased region" description="Low complexity" evidence="1">
    <location>
        <begin position="350"/>
        <end position="361"/>
    </location>
</feature>
<evidence type="ECO:0000256" key="1">
    <source>
        <dbReference type="SAM" id="MobiDB-lite"/>
    </source>
</evidence>
<evidence type="ECO:0000313" key="3">
    <source>
        <dbReference type="EMBL" id="KAK8043214.1"/>
    </source>
</evidence>
<proteinExistence type="predicted"/>
<dbReference type="PANTHER" id="PTHR35205">
    <property type="entry name" value="NB-ARC AND TPR DOMAIN PROTEIN"/>
    <property type="match status" value="1"/>
</dbReference>
<dbReference type="RefSeq" id="XP_066710067.1">
    <property type="nucleotide sequence ID" value="XM_066865106.1"/>
</dbReference>
<dbReference type="InterPro" id="IPR056681">
    <property type="entry name" value="DUF7779"/>
</dbReference>
<reference evidence="3 4" key="1">
    <citation type="submission" date="2023-01" db="EMBL/GenBank/DDBJ databases">
        <title>Analysis of 21 Apiospora genomes using comparative genomics revels a genus with tremendous synthesis potential of carbohydrate active enzymes and secondary metabolites.</title>
        <authorList>
            <person name="Sorensen T."/>
        </authorList>
    </citation>
    <scope>NUCLEOTIDE SEQUENCE [LARGE SCALE GENOMIC DNA]</scope>
    <source>
        <strain evidence="3 4">CBS 135458</strain>
    </source>
</reference>
<dbReference type="PANTHER" id="PTHR35205:SF1">
    <property type="entry name" value="ZU5 DOMAIN-CONTAINING PROTEIN"/>
    <property type="match status" value="1"/>
</dbReference>
<feature type="region of interest" description="Disordered" evidence="1">
    <location>
        <begin position="266"/>
        <end position="361"/>
    </location>
</feature>
<evidence type="ECO:0000313" key="4">
    <source>
        <dbReference type="Proteomes" id="UP001480595"/>
    </source>
</evidence>
<dbReference type="InterPro" id="IPR027417">
    <property type="entry name" value="P-loop_NTPase"/>
</dbReference>
<dbReference type="Gene3D" id="3.40.50.300">
    <property type="entry name" value="P-loop containing nucleotide triphosphate hydrolases"/>
    <property type="match status" value="1"/>
</dbReference>
<dbReference type="GeneID" id="92098169"/>
<protein>
    <recommendedName>
        <fullName evidence="2">DUF7779 domain-containing protein</fullName>
    </recommendedName>
</protein>